<dbReference type="RefSeq" id="XP_010918184.1">
    <property type="nucleotide sequence ID" value="XM_010919882.3"/>
</dbReference>
<evidence type="ECO:0000259" key="6">
    <source>
        <dbReference type="Pfam" id="PF07034"/>
    </source>
</evidence>
<keyword evidence="5" id="KW-0539">Nucleus</keyword>
<dbReference type="Pfam" id="PF07034">
    <property type="entry name" value="ORC3_N"/>
    <property type="match status" value="1"/>
</dbReference>
<evidence type="ECO:0000259" key="7">
    <source>
        <dbReference type="Pfam" id="PF18137"/>
    </source>
</evidence>
<gene>
    <name evidence="9" type="primary">LOC105042592</name>
</gene>
<evidence type="ECO:0000256" key="2">
    <source>
        <dbReference type="ARBA" id="ARBA00010977"/>
    </source>
</evidence>
<accession>A0A6I9R012</accession>
<feature type="domain" description="Origin recognition complex subunit 3 N-terminal" evidence="6">
    <location>
        <begin position="53"/>
        <end position="364"/>
    </location>
</feature>
<dbReference type="InterPro" id="IPR020795">
    <property type="entry name" value="ORC3"/>
</dbReference>
<dbReference type="PANTHER" id="PTHR12748:SF0">
    <property type="entry name" value="ORIGIN RECOGNITION COMPLEX SUBUNIT 3"/>
    <property type="match status" value="1"/>
</dbReference>
<dbReference type="GO" id="GO:0003688">
    <property type="term" value="F:DNA replication origin binding"/>
    <property type="evidence" value="ECO:0007669"/>
    <property type="project" value="TreeGrafter"/>
</dbReference>
<dbReference type="GeneID" id="105042592"/>
<evidence type="ECO:0000256" key="4">
    <source>
        <dbReference type="ARBA" id="ARBA00023125"/>
    </source>
</evidence>
<proteinExistence type="inferred from homology"/>
<sequence length="734" mass="81681">MPPSPISDLPTSSAAAASNDVDNNLQPFFVLHKALPRKSERKSSGFGTAKRKIDLPPSSLKSIEKSDVSSTEEASDWIYEQLRLEAFNRTWSKIDSTIKDVLRQINLNLFDEVQSWVLESFSKIKSIRPHKISEIQRPYPLVTDIICRKIPTALILTKNVEFVDDLLTFQELGGHLKSSGCHVAYLTSLDFSVKHGISGCLRSLLRQLVSEAPDMADISILASWYCEPENCDNPVLVIIDDSERCCGAVLADFITMLSEWVIKIPIIFIMGVATTFDAPRRLLPSDAQQHLHPCKFTLGSPCEKMNALIESVLVKSCSGFSIGHKVAAFLRNYFLRHDGTFTSFVRALKLACVKHFEMEPLSFLGLDILDEDSEIFQQGQCDSLPDSLRNHAFNLPSCQREKILKGTGGSLVHGLTELRRLQKCWSSVVMCLFEVGKRKNMQLLDIFCEAIDPTLYNLRALDHNLQLSSLIGRNLIEGKSSSAKGGFIAQAIQQVRELPAASLSHLLNIWGVHTGEMNEIQDRVRELQSIISSGGGGLIFKEKCTDIHKRSRSLSAGKGTLSVNDKAAMLLDGMVRKFLMPIECVPFHEIVCFKHVDVLQSALIGDPRRTIQVDLLKSPTYLQCCCCSRGGNALSSSMHDTSIMYSLAQEYGDVINLHDWYQSFKATVLSASTKTKCKLQHSPASKKVKATPSESEATIQARFCRAVTELQIAGLLRMPSKRRPDFVQRVAFGL</sequence>
<comment type="subcellular location">
    <subcellularLocation>
        <location evidence="1">Nucleus</location>
    </subcellularLocation>
</comment>
<dbReference type="KEGG" id="egu:105042592"/>
<evidence type="ECO:0000256" key="3">
    <source>
        <dbReference type="ARBA" id="ARBA00022705"/>
    </source>
</evidence>
<dbReference type="GO" id="GO:0005656">
    <property type="term" value="C:nuclear pre-replicative complex"/>
    <property type="evidence" value="ECO:0007669"/>
    <property type="project" value="TreeGrafter"/>
</dbReference>
<evidence type="ECO:0000256" key="5">
    <source>
        <dbReference type="ARBA" id="ARBA00023242"/>
    </source>
</evidence>
<protein>
    <submittedName>
        <fullName evidence="9">Origin of replication complex subunit 3</fullName>
    </submittedName>
</protein>
<feature type="domain" description="Origin recognition complex subunit 3 winged helix C-terminal" evidence="7">
    <location>
        <begin position="608"/>
        <end position="732"/>
    </location>
</feature>
<dbReference type="InterPro" id="IPR040855">
    <property type="entry name" value="ORC_WH_C"/>
</dbReference>
<dbReference type="PANTHER" id="PTHR12748">
    <property type="entry name" value="ORIGIN RECOGNITION COMPLEX SUBUNIT 3"/>
    <property type="match status" value="1"/>
</dbReference>
<dbReference type="Pfam" id="PF18137">
    <property type="entry name" value="WHD_ORC"/>
    <property type="match status" value="1"/>
</dbReference>
<evidence type="ECO:0000256" key="1">
    <source>
        <dbReference type="ARBA" id="ARBA00004123"/>
    </source>
</evidence>
<evidence type="ECO:0000313" key="9">
    <source>
        <dbReference type="RefSeq" id="XP_010918184.1"/>
    </source>
</evidence>
<keyword evidence="4" id="KW-0238">DNA-binding</keyword>
<comment type="similarity">
    <text evidence="2">Belongs to the ORC3 family.</text>
</comment>
<dbReference type="InterPro" id="IPR045667">
    <property type="entry name" value="ORC3_N"/>
</dbReference>
<dbReference type="InParanoid" id="A0A6I9R012"/>
<keyword evidence="8" id="KW-1185">Reference proteome</keyword>
<dbReference type="OrthoDB" id="10265211at2759"/>
<reference evidence="9" key="1">
    <citation type="submission" date="2025-08" db="UniProtKB">
        <authorList>
            <consortium name="RefSeq"/>
        </authorList>
    </citation>
    <scope>IDENTIFICATION</scope>
</reference>
<dbReference type="AlphaFoldDB" id="A0A6I9R012"/>
<dbReference type="Proteomes" id="UP000504607">
    <property type="component" value="Chromosome 4"/>
</dbReference>
<dbReference type="GO" id="GO:0006270">
    <property type="term" value="P:DNA replication initiation"/>
    <property type="evidence" value="ECO:0007669"/>
    <property type="project" value="TreeGrafter"/>
</dbReference>
<dbReference type="GO" id="GO:0031261">
    <property type="term" value="C:DNA replication preinitiation complex"/>
    <property type="evidence" value="ECO:0007669"/>
    <property type="project" value="TreeGrafter"/>
</dbReference>
<organism evidence="8 9">
    <name type="scientific">Elaeis guineensis var. tenera</name>
    <name type="common">Oil palm</name>
    <dbReference type="NCBI Taxonomy" id="51953"/>
    <lineage>
        <taxon>Eukaryota</taxon>
        <taxon>Viridiplantae</taxon>
        <taxon>Streptophyta</taxon>
        <taxon>Embryophyta</taxon>
        <taxon>Tracheophyta</taxon>
        <taxon>Spermatophyta</taxon>
        <taxon>Magnoliopsida</taxon>
        <taxon>Liliopsida</taxon>
        <taxon>Arecaceae</taxon>
        <taxon>Arecoideae</taxon>
        <taxon>Cocoseae</taxon>
        <taxon>Elaeidinae</taxon>
        <taxon>Elaeis</taxon>
    </lineage>
</organism>
<dbReference type="CDD" id="cd20704">
    <property type="entry name" value="Orc3"/>
    <property type="match status" value="1"/>
</dbReference>
<name>A0A6I9R012_ELAGV</name>
<dbReference type="FunCoup" id="A0A6I9R012">
    <property type="interactions" value="1637"/>
</dbReference>
<dbReference type="GO" id="GO:0005664">
    <property type="term" value="C:nuclear origin of replication recognition complex"/>
    <property type="evidence" value="ECO:0007669"/>
    <property type="project" value="InterPro"/>
</dbReference>
<evidence type="ECO:0000313" key="8">
    <source>
        <dbReference type="Proteomes" id="UP000504607"/>
    </source>
</evidence>
<keyword evidence="3" id="KW-0235">DNA replication</keyword>